<evidence type="ECO:0000256" key="5">
    <source>
        <dbReference type="ARBA" id="ARBA00022801"/>
    </source>
</evidence>
<gene>
    <name evidence="17" type="ORF">PHAECO_LOCUS3376</name>
</gene>
<dbReference type="InterPro" id="IPR031631">
    <property type="entry name" value="Glyco_hydro_63N"/>
</dbReference>
<protein>
    <recommendedName>
        <fullName evidence="12 13">Mannosyl-oligosaccharide glucosidase</fullName>
        <ecNumber evidence="12 13">3.2.1.106</ecNumber>
    </recommendedName>
</protein>
<evidence type="ECO:0000256" key="3">
    <source>
        <dbReference type="ARBA" id="ARBA00010833"/>
    </source>
</evidence>
<evidence type="ECO:0000259" key="16">
    <source>
        <dbReference type="Pfam" id="PF16923"/>
    </source>
</evidence>
<comment type="pathway">
    <text evidence="2">Glycan metabolism; N-glycan degradation.</text>
</comment>
<dbReference type="InterPro" id="IPR004888">
    <property type="entry name" value="Glycoside_hydrolase_63"/>
</dbReference>
<comment type="function">
    <text evidence="13">Cleaves the distal alpha 1,2-linked glucose residue from the Glc(3)Man(9)GlcNAc(2) oligosaccharide precursor.</text>
</comment>
<evidence type="ECO:0000256" key="11">
    <source>
        <dbReference type="ARBA" id="ARBA00023295"/>
    </source>
</evidence>
<dbReference type="EC" id="3.2.1.106" evidence="12 13"/>
<keyword evidence="10" id="KW-0325">Glycoprotein</keyword>
<evidence type="ECO:0000256" key="6">
    <source>
        <dbReference type="ARBA" id="ARBA00022824"/>
    </source>
</evidence>
<feature type="transmembrane region" description="Helical" evidence="13">
    <location>
        <begin position="44"/>
        <end position="65"/>
    </location>
</feature>
<keyword evidence="9 13" id="KW-0472">Membrane</keyword>
<dbReference type="PANTHER" id="PTHR10412:SF11">
    <property type="entry name" value="MANNOSYL-OLIGOSACCHARIDE GLUCOSIDASE"/>
    <property type="match status" value="1"/>
</dbReference>
<dbReference type="SUPFAM" id="SSF48208">
    <property type="entry name" value="Six-hairpin glycosidases"/>
    <property type="match status" value="1"/>
</dbReference>
<evidence type="ECO:0000256" key="14">
    <source>
        <dbReference type="SAM" id="MobiDB-lite"/>
    </source>
</evidence>
<dbReference type="AlphaFoldDB" id="A0A9P0DJ20"/>
<accession>A0A9P0DJ20</accession>
<keyword evidence="8 13" id="KW-1133">Transmembrane helix</keyword>
<evidence type="ECO:0000256" key="10">
    <source>
        <dbReference type="ARBA" id="ARBA00023180"/>
    </source>
</evidence>
<keyword evidence="5 13" id="KW-0378">Hydrolase</keyword>
<keyword evidence="6 13" id="KW-0256">Endoplasmic reticulum</keyword>
<dbReference type="InterPro" id="IPR031335">
    <property type="entry name" value="Glyco_hydro_63_C"/>
</dbReference>
<dbReference type="Proteomes" id="UP001153737">
    <property type="component" value="Chromosome 12"/>
</dbReference>
<feature type="domain" description="Glycosyl hydrolase family 63 N-terminal" evidence="16">
    <location>
        <begin position="90"/>
        <end position="288"/>
    </location>
</feature>
<evidence type="ECO:0000256" key="1">
    <source>
        <dbReference type="ARBA" id="ARBA00004648"/>
    </source>
</evidence>
<dbReference type="GO" id="GO:0005789">
    <property type="term" value="C:endoplasmic reticulum membrane"/>
    <property type="evidence" value="ECO:0007669"/>
    <property type="project" value="UniProtKB-SubCell"/>
</dbReference>
<keyword evidence="7" id="KW-0735">Signal-anchor</keyword>
<evidence type="ECO:0000259" key="15">
    <source>
        <dbReference type="Pfam" id="PF03200"/>
    </source>
</evidence>
<dbReference type="GO" id="GO:0004573">
    <property type="term" value="F:Glc3Man9GlcNAc2 oligosaccharide glucosidase activity"/>
    <property type="evidence" value="ECO:0007669"/>
    <property type="project" value="UniProtKB-UniRule"/>
</dbReference>
<keyword evidence="4 13" id="KW-0812">Transmembrane</keyword>
<evidence type="ECO:0000313" key="17">
    <source>
        <dbReference type="EMBL" id="CAH1118742.1"/>
    </source>
</evidence>
<dbReference type="GO" id="GO:0009311">
    <property type="term" value="P:oligosaccharide metabolic process"/>
    <property type="evidence" value="ECO:0007669"/>
    <property type="project" value="UniProtKB-UniRule"/>
</dbReference>
<dbReference type="GO" id="GO:0006487">
    <property type="term" value="P:protein N-linked glycosylation"/>
    <property type="evidence" value="ECO:0007669"/>
    <property type="project" value="UniProtKB-UniRule"/>
</dbReference>
<dbReference type="InterPro" id="IPR008928">
    <property type="entry name" value="6-hairpin_glycosidase_sf"/>
</dbReference>
<evidence type="ECO:0000256" key="12">
    <source>
        <dbReference type="ARBA" id="ARBA00038888"/>
    </source>
</evidence>
<dbReference type="Gene3D" id="1.50.10.10">
    <property type="match status" value="1"/>
</dbReference>
<sequence length="823" mass="93725">MVRQRRSQVISDGNKADKSTNSSSSNGSSTFNGKPGKKANLFSYWKHFIVGTVLSIAVCFGYMGYLETRVNTPLDDKKVVTKSGLDVPDLFWGTYRPGTYFGLKTREPHSMVTGLMWYFPRQLRLGGDGIRHWCEQSDNLEKFGWLQHDAHNFGIQEIIDGPFRLLTSFVKRPGGFRGGEWTSRISVDFSTADDRMVDEEVSLIWYTALDEETMGYLEPTNSATKITGIRGKTPTLGEFTLKFTNTTGLLVHESFLSTTVPGIDLLKETVFASLRLSQDKSQKSEKIVLGGQLTSFIGNEKINPNLVAIQLTGKVPFAVDVVFESASSSNKQETLVGKTYTKALAWHKNRFDQKFEDVFGLKAKGYSEKHIAFAQAALSNMVGGIGYFYGASKVQSTYSEEPVNYWRAPLYTAVPSRSFFPRGFLWDEGFHGLLISEWDVDVELDIISHWFDLMNAEGWIPREQILGVEALAKVPAEFVVQKNTNANPPTFFLTLDHILDRFEDSLTDDRLAVLDRLYPRLQAWYAWFNSTQKGATAGSYRWRGRDADSQLELNPKTLTSGLDDYPRASHPDASERHVDLYCWMAVAARVMARLADLLAIDGRRYRQTAEYLFDNELLDSLHWSEYANVYADYGLHTDAVKLTRPTPLPRSQNRNLEMRRSVLKTPEHRLVDSTFGYVGLFPFLLHLVRPDSPKLGRILQDLRNPELLWTPFGLRSLSKSSPLYMRRNTEHDPPYWRGQIWINVNFLALRALHHYARVEGPYRVKAQSVYGELRENVVGNVMRRYFETGFVWEQYNDRTGEGSGCKPFTGWSALVVLMMGERY</sequence>
<reference evidence="17" key="1">
    <citation type="submission" date="2022-01" db="EMBL/GenBank/DDBJ databases">
        <authorList>
            <person name="King R."/>
        </authorList>
    </citation>
    <scope>NUCLEOTIDE SEQUENCE</scope>
</reference>
<comment type="subcellular location">
    <subcellularLocation>
        <location evidence="1 13">Endoplasmic reticulum membrane</location>
        <topology evidence="1 13">Single-pass type II membrane protein</topology>
    </subcellularLocation>
</comment>
<feature type="domain" description="Glycosyl hydrolase family 63 C-terminal" evidence="15">
    <location>
        <begin position="337"/>
        <end position="821"/>
    </location>
</feature>
<keyword evidence="18" id="KW-1185">Reference proteome</keyword>
<dbReference type="OrthoDB" id="410058at2759"/>
<name>A0A9P0DJ20_PHACE</name>
<organism evidence="17 18">
    <name type="scientific">Phaedon cochleariae</name>
    <name type="common">Mustard beetle</name>
    <dbReference type="NCBI Taxonomy" id="80249"/>
    <lineage>
        <taxon>Eukaryota</taxon>
        <taxon>Metazoa</taxon>
        <taxon>Ecdysozoa</taxon>
        <taxon>Arthropoda</taxon>
        <taxon>Hexapoda</taxon>
        <taxon>Insecta</taxon>
        <taxon>Pterygota</taxon>
        <taxon>Neoptera</taxon>
        <taxon>Endopterygota</taxon>
        <taxon>Coleoptera</taxon>
        <taxon>Polyphaga</taxon>
        <taxon>Cucujiformia</taxon>
        <taxon>Chrysomeloidea</taxon>
        <taxon>Chrysomelidae</taxon>
        <taxon>Chrysomelinae</taxon>
        <taxon>Chrysomelini</taxon>
        <taxon>Phaedon</taxon>
    </lineage>
</organism>
<dbReference type="FunFam" id="1.50.10.10:FF:000009">
    <property type="entry name" value="mannosyl-oligosaccharide glucosidase"/>
    <property type="match status" value="1"/>
</dbReference>
<evidence type="ECO:0000256" key="7">
    <source>
        <dbReference type="ARBA" id="ARBA00022968"/>
    </source>
</evidence>
<feature type="compositionally biased region" description="Low complexity" evidence="14">
    <location>
        <begin position="19"/>
        <end position="33"/>
    </location>
</feature>
<evidence type="ECO:0000313" key="18">
    <source>
        <dbReference type="Proteomes" id="UP001153737"/>
    </source>
</evidence>
<dbReference type="Pfam" id="PF03200">
    <property type="entry name" value="Glyco_hydro_63"/>
    <property type="match status" value="1"/>
</dbReference>
<evidence type="ECO:0000256" key="8">
    <source>
        <dbReference type="ARBA" id="ARBA00022989"/>
    </source>
</evidence>
<evidence type="ECO:0000256" key="2">
    <source>
        <dbReference type="ARBA" id="ARBA00004740"/>
    </source>
</evidence>
<feature type="region of interest" description="Disordered" evidence="14">
    <location>
        <begin position="1"/>
        <end position="33"/>
    </location>
</feature>
<proteinExistence type="inferred from homology"/>
<comment type="catalytic activity">
    <reaction evidence="13">
        <text>N(4)-(alpha-D-Glc-(1-&gt;2)-alpha-D-Glc-(1-&gt;3)-alpha-D-Glc-(1-&gt;3)-alpha-D-Man-(1-&gt;2)-alpha-D-Man-(1-&gt;2)-alpha-D-Man-(1-&gt;3)-[alpha-D-Man-(1-&gt;2)-alpha-D-Man-(1-&gt;3)-[alpha-D-Man-(1-&gt;2)-alpha-D-Man-(1-&gt;6)]-alpha-D-Man-(1-&gt;6)]-beta-D-Man-(1-&gt;4)-beta-D-GlcNAc-(1-&gt;4)-beta-D-GlcNAc)-L-asparaginyl-[protein] + H2O = N(4)-(alpha-D-Glc-(1-&gt;3)-alpha-D-Glc-(1-&gt;3)-alpha-D-Man-(1-&gt;2)-alpha-D-Man-(1-&gt;2)-alpha-D-Man-(1-&gt;3)-[alpha-D-Man-(1-&gt;2)-alpha-D-Man-(1-&gt;3)-[alpha-D-Man-(1-&gt;2)-alpha-D-Man-(1-&gt;6)]-alpha-D-Man-(1-&gt;6)]-beta-D-Man-(1-&gt;4)-beta-D-GlcNAc-(1-&gt;4)-beta-D-GlcNAc)-L-asparaginyl-[protein] + beta-D-glucose</text>
        <dbReference type="Rhea" id="RHEA:55988"/>
        <dbReference type="Rhea" id="RHEA-COMP:12806"/>
        <dbReference type="Rhea" id="RHEA-COMP:14355"/>
        <dbReference type="ChEBI" id="CHEBI:15377"/>
        <dbReference type="ChEBI" id="CHEBI:15903"/>
        <dbReference type="ChEBI" id="CHEBI:59082"/>
        <dbReference type="ChEBI" id="CHEBI:132537"/>
        <dbReference type="EC" id="3.2.1.106"/>
    </reaction>
</comment>
<comment type="similarity">
    <text evidence="3 13">Belongs to the glycosyl hydrolase 63 family.</text>
</comment>
<keyword evidence="11 13" id="KW-0326">Glycosidase</keyword>
<reference evidence="17" key="2">
    <citation type="submission" date="2022-10" db="EMBL/GenBank/DDBJ databases">
        <authorList>
            <consortium name="ENA_rothamsted_submissions"/>
            <consortium name="culmorum"/>
            <person name="King R."/>
        </authorList>
    </citation>
    <scope>NUCLEOTIDE SEQUENCE</scope>
</reference>
<dbReference type="InterPro" id="IPR038518">
    <property type="entry name" value="Glyco_hydro_63N_sf"/>
</dbReference>
<evidence type="ECO:0000256" key="13">
    <source>
        <dbReference type="RuleBase" id="RU368089"/>
    </source>
</evidence>
<evidence type="ECO:0000256" key="9">
    <source>
        <dbReference type="ARBA" id="ARBA00023136"/>
    </source>
</evidence>
<evidence type="ECO:0000256" key="4">
    <source>
        <dbReference type="ARBA" id="ARBA00022692"/>
    </source>
</evidence>
<dbReference type="InterPro" id="IPR012341">
    <property type="entry name" value="6hp_glycosidase-like_sf"/>
</dbReference>
<dbReference type="EMBL" id="OU896718">
    <property type="protein sequence ID" value="CAH1118742.1"/>
    <property type="molecule type" value="Genomic_DNA"/>
</dbReference>
<dbReference type="Pfam" id="PF16923">
    <property type="entry name" value="Glyco_hydro_63N"/>
    <property type="match status" value="1"/>
</dbReference>
<dbReference type="PANTHER" id="PTHR10412">
    <property type="entry name" value="MANNOSYL-OLIGOSACCHARIDE GLUCOSIDASE"/>
    <property type="match status" value="1"/>
</dbReference>
<dbReference type="Gene3D" id="2.70.98.110">
    <property type="entry name" value="Glycosyl hydrolase family 63, N-terminal domain"/>
    <property type="match status" value="1"/>
</dbReference>